<sequence length="106" mass="12203">MTNYKKIVVSIILPIMIIVGALIHYKYSENYNIPNLEATYDNNIHRYISSGNAKESKDLLKLELKVLESKDLSKVDDLEGFDFESALKVLEYTMEDRASRDLDSKL</sequence>
<proteinExistence type="predicted"/>
<evidence type="ECO:0000313" key="3">
    <source>
        <dbReference type="Proteomes" id="UP001299068"/>
    </source>
</evidence>
<organism evidence="2 3">
    <name type="scientific">Clostridium sardiniense</name>
    <name type="common">Clostridium absonum</name>
    <dbReference type="NCBI Taxonomy" id="29369"/>
    <lineage>
        <taxon>Bacteria</taxon>
        <taxon>Bacillati</taxon>
        <taxon>Bacillota</taxon>
        <taxon>Clostridia</taxon>
        <taxon>Eubacteriales</taxon>
        <taxon>Clostridiaceae</taxon>
        <taxon>Clostridium</taxon>
    </lineage>
</organism>
<name>A0ABS7KYB8_CLOSR</name>
<evidence type="ECO:0000313" key="2">
    <source>
        <dbReference type="EMBL" id="MBY0755806.1"/>
    </source>
</evidence>
<dbReference type="RefSeq" id="WP_221861147.1">
    <property type="nucleotide sequence ID" value="NZ_JAIKTU010000007.1"/>
</dbReference>
<dbReference type="EMBL" id="JAIKTU010000007">
    <property type="protein sequence ID" value="MBY0755806.1"/>
    <property type="molecule type" value="Genomic_DNA"/>
</dbReference>
<keyword evidence="1" id="KW-0812">Transmembrane</keyword>
<evidence type="ECO:0000256" key="1">
    <source>
        <dbReference type="SAM" id="Phobius"/>
    </source>
</evidence>
<reference evidence="2 3" key="1">
    <citation type="journal article" date="2021" name="Cell Host Microbe">
        <title>in vivo commensal control of Clostridioides difficile virulence.</title>
        <authorList>
            <person name="Girinathan B.P."/>
            <person name="Dibenedetto N."/>
            <person name="Worley J.N."/>
            <person name="Peltier J."/>
            <person name="Arrieta-Ortiz M.L."/>
            <person name="Rupa Christinal Immanuel S."/>
            <person name="Lavin R."/>
            <person name="Delaney M.L."/>
            <person name="Cummins C."/>
            <person name="Hoffmann M."/>
            <person name="Luo Y."/>
            <person name="Gonzalez-Escalona N."/>
            <person name="Allard M."/>
            <person name="Onderdonk A.B."/>
            <person name="Gerber G.K."/>
            <person name="Sonenshein A.L."/>
            <person name="Baliga N."/>
            <person name="Dupuy B."/>
            <person name="Bry L."/>
        </authorList>
    </citation>
    <scope>NUCLEOTIDE SEQUENCE [LARGE SCALE GENOMIC DNA]</scope>
    <source>
        <strain evidence="2 3">DSM 599</strain>
    </source>
</reference>
<feature type="transmembrane region" description="Helical" evidence="1">
    <location>
        <begin position="7"/>
        <end position="25"/>
    </location>
</feature>
<keyword evidence="3" id="KW-1185">Reference proteome</keyword>
<dbReference type="Proteomes" id="UP001299068">
    <property type="component" value="Unassembled WGS sequence"/>
</dbReference>
<gene>
    <name evidence="2" type="ORF">K5V21_10100</name>
</gene>
<protein>
    <submittedName>
        <fullName evidence="2">Uncharacterized protein</fullName>
    </submittedName>
</protein>
<keyword evidence="1" id="KW-1133">Transmembrane helix</keyword>
<comment type="caution">
    <text evidence="2">The sequence shown here is derived from an EMBL/GenBank/DDBJ whole genome shotgun (WGS) entry which is preliminary data.</text>
</comment>
<accession>A0ABS7KYB8</accession>
<keyword evidence="1" id="KW-0472">Membrane</keyword>